<evidence type="ECO:0000313" key="2">
    <source>
        <dbReference type="Proteomes" id="UP001154078"/>
    </source>
</evidence>
<dbReference type="EMBL" id="OV121132">
    <property type="protein sequence ID" value="CAH0547138.1"/>
    <property type="molecule type" value="Genomic_DNA"/>
</dbReference>
<organism evidence="1 2">
    <name type="scientific">Brassicogethes aeneus</name>
    <name type="common">Rape pollen beetle</name>
    <name type="synonym">Meligethes aeneus</name>
    <dbReference type="NCBI Taxonomy" id="1431903"/>
    <lineage>
        <taxon>Eukaryota</taxon>
        <taxon>Metazoa</taxon>
        <taxon>Ecdysozoa</taxon>
        <taxon>Arthropoda</taxon>
        <taxon>Hexapoda</taxon>
        <taxon>Insecta</taxon>
        <taxon>Pterygota</taxon>
        <taxon>Neoptera</taxon>
        <taxon>Endopterygota</taxon>
        <taxon>Coleoptera</taxon>
        <taxon>Polyphaga</taxon>
        <taxon>Cucujiformia</taxon>
        <taxon>Nitidulidae</taxon>
        <taxon>Meligethinae</taxon>
        <taxon>Brassicogethes</taxon>
    </lineage>
</organism>
<dbReference type="AlphaFoldDB" id="A0A9P0AQL4"/>
<protein>
    <submittedName>
        <fullName evidence="1">Uncharacterized protein</fullName>
    </submittedName>
</protein>
<dbReference type="Proteomes" id="UP001154078">
    <property type="component" value="Chromosome 1"/>
</dbReference>
<keyword evidence="2" id="KW-1185">Reference proteome</keyword>
<reference evidence="1" key="1">
    <citation type="submission" date="2021-12" db="EMBL/GenBank/DDBJ databases">
        <authorList>
            <person name="King R."/>
        </authorList>
    </citation>
    <scope>NUCLEOTIDE SEQUENCE</scope>
</reference>
<dbReference type="PANTHER" id="PTHR33480:SF1">
    <property type="entry name" value="TYR RECOMBINASE DOMAIN-CONTAINING PROTEIN"/>
    <property type="match status" value="1"/>
</dbReference>
<accession>A0A9P0AQL4</accession>
<dbReference type="PANTHER" id="PTHR33480">
    <property type="entry name" value="SET DOMAIN-CONTAINING PROTEIN-RELATED"/>
    <property type="match status" value="1"/>
</dbReference>
<proteinExistence type="predicted"/>
<evidence type="ECO:0000313" key="1">
    <source>
        <dbReference type="EMBL" id="CAH0547138.1"/>
    </source>
</evidence>
<dbReference type="OrthoDB" id="6771980at2759"/>
<gene>
    <name evidence="1" type="ORF">MELIAE_LOCUS1182</name>
</gene>
<name>A0A9P0AQL4_BRAAE</name>
<sequence>MPDSVIKWGKGDVTIRELSKKVQLENPEAISSNKLRKQIATVTQILSLKPNEAKQFAKIHEEFYELPVDVYQTAKVSKLLLMMEKGTMPVKYKGKC</sequence>